<feature type="region of interest" description="Disordered" evidence="3">
    <location>
        <begin position="640"/>
        <end position="660"/>
    </location>
</feature>
<dbReference type="CDD" id="cd01272">
    <property type="entry name" value="PTB1_Fe65"/>
    <property type="match status" value="1"/>
</dbReference>
<evidence type="ECO:0000313" key="6">
    <source>
        <dbReference type="EMBL" id="PWA30592.1"/>
    </source>
</evidence>
<keyword evidence="7" id="KW-1185">Reference proteome</keyword>
<dbReference type="FunFam" id="2.20.70.10:FF:000003">
    <property type="entry name" value="amyloid beta A4 precursor protein-binding family B member 2"/>
    <property type="match status" value="1"/>
</dbReference>
<dbReference type="GO" id="GO:0006355">
    <property type="term" value="P:regulation of DNA-templated transcription"/>
    <property type="evidence" value="ECO:0007669"/>
    <property type="project" value="TreeGrafter"/>
</dbReference>
<feature type="region of interest" description="Disordered" evidence="3">
    <location>
        <begin position="405"/>
        <end position="454"/>
    </location>
</feature>
<protein>
    <recommendedName>
        <fullName evidence="8">WW domain-containing protein</fullName>
    </recommendedName>
</protein>
<keyword evidence="1" id="KW-0597">Phosphoprotein</keyword>
<comment type="caution">
    <text evidence="6">The sequence shown here is derived from an EMBL/GenBank/DDBJ whole genome shotgun (WGS) entry which is preliminary data.</text>
</comment>
<reference evidence="6 7" key="1">
    <citation type="journal article" date="2018" name="G3 (Bethesda)">
        <title>A High-Quality Reference Genome for the Invasive Mosquitofish Gambusia affinis Using a Chicago Library.</title>
        <authorList>
            <person name="Hoffberg S.L."/>
            <person name="Troendle N.J."/>
            <person name="Glenn T.C."/>
            <person name="Mahmud O."/>
            <person name="Louha S."/>
            <person name="Chalopin D."/>
            <person name="Bennetzen J.L."/>
            <person name="Mauricio R."/>
        </authorList>
    </citation>
    <scope>NUCLEOTIDE SEQUENCE [LARGE SCALE GENOMIC DNA]</scope>
    <source>
        <strain evidence="6">NE01/NJP1002.9</strain>
        <tissue evidence="6">Muscle</tissue>
    </source>
</reference>
<dbReference type="PANTHER" id="PTHR14058:SF11">
    <property type="entry name" value="AMYLOID BETA PRECURSOR PROTEIN BINDING FAMILY B MEMBER 2"/>
    <property type="match status" value="1"/>
</dbReference>
<name>A0A315W3N6_GAMAF</name>
<dbReference type="InterPro" id="IPR001202">
    <property type="entry name" value="WW_dom"/>
</dbReference>
<feature type="compositionally biased region" description="Polar residues" evidence="3">
    <location>
        <begin position="321"/>
        <end position="336"/>
    </location>
</feature>
<dbReference type="PROSITE" id="PS50020">
    <property type="entry name" value="WW_DOMAIN_2"/>
    <property type="match status" value="1"/>
</dbReference>
<feature type="compositionally biased region" description="Low complexity" evidence="3">
    <location>
        <begin position="641"/>
        <end position="652"/>
    </location>
</feature>
<dbReference type="SUPFAM" id="SSF51045">
    <property type="entry name" value="WW domain"/>
    <property type="match status" value="1"/>
</dbReference>
<feature type="compositionally biased region" description="Low complexity" evidence="3">
    <location>
        <begin position="263"/>
        <end position="277"/>
    </location>
</feature>
<dbReference type="PROSITE" id="PS01179">
    <property type="entry name" value="PID"/>
    <property type="match status" value="2"/>
</dbReference>
<feature type="region of interest" description="Disordered" evidence="3">
    <location>
        <begin position="258"/>
        <end position="377"/>
    </location>
</feature>
<dbReference type="SUPFAM" id="SSF50729">
    <property type="entry name" value="PH domain-like"/>
    <property type="match status" value="2"/>
</dbReference>
<feature type="compositionally biased region" description="Basic and acidic residues" evidence="3">
    <location>
        <begin position="405"/>
        <end position="415"/>
    </location>
</feature>
<feature type="compositionally biased region" description="Low complexity" evidence="3">
    <location>
        <begin position="492"/>
        <end position="504"/>
    </location>
</feature>
<feature type="compositionally biased region" description="Basic and acidic residues" evidence="3">
    <location>
        <begin position="686"/>
        <end position="695"/>
    </location>
</feature>
<evidence type="ECO:0000256" key="3">
    <source>
        <dbReference type="SAM" id="MobiDB-lite"/>
    </source>
</evidence>
<sequence length="1089" mass="119740">MPDTHTAACVEKIPFLRAPSSLSCWAYNMLGLSVPDRLEAAVSNMMSAEAQGSQIPAIKKNPSWRASSLLEAETRARANLCSLKMGFSHEHGGREEEEQEDGLHCCFTDWLKKALRTTNMDLQHPESSQPDRAVGFHGNPWQSGSTCMNGFSEDHPRNLRLSLQSSKWREVLVSDFIPNSQIFPLIAAEWPGPLSRVTMMSVDVTNCNGPVATPPTSLSLRSSHNQLLSSDVIKQGSATPPKCRKKYALTSIQAAMGLGENVPPSTSPSLTPTQPAAPNNPKLAKNGANQLRKAGQDHNKNTTDPDPTDPECNPEPITDDPNVNTVEEQDSHSLTNNDREEDVFELGAEQRPGSTSDAESEQKTESDADCNINWTDETKQNGSLADLDFVLNVEAEEPDDISILSDKEIPSKMKMEEDEVVEELEDEEEEKKPLLMLNPDSPMKEEKVSSGSEIISELQSNLALLQSEKYSGVPPPLSAPRQGSPEDTRLLSAASCPSSSSSSPETKKDRRTGAKTDCALNRIQNLNPSDEELSWTTLSQDSNSPEETDIWSEQSFQTDPDLPPGWKKITDMAGIYYWHIPTGTTQWERPSTRPPPPGQNETPALADPTAPVPRKHSQGSLSPLTTPDHESCQAEIFFRASTRSGSTTSDSSVEPLSSHESALPTCGFVNSCYFPRSTSLQETPDQETRSQYHEDEDKDLQAATVNPDPSLKEFEGATLRYASLKLRNHPTTEENESSRANSDPEAKCFAVRSLGWVEMAEEDLAPGKSSVAVNNCIRQLSYCKNDIRDTVGIWGEGKDMYLVLENNMLNLVDPMDRSVLHSQPIASIRVWGVGRDNGRDFAYVARDKNTRILKCHVFRCDTPAKAIATSLHEICSRIMTERKNAKAMAGGSLQDRMQAGLDLPLQAEFPTPKTELVQKFQVLYLGMMPVARPIGMDILNGAITSLIGSSNREDWTPVALNVADATVTISKDKDEKEVLVECRVRFLSFMGVGRDVHSFAFIMDAGGHRFDCHVFWCEPNAGSVSEAVQAACMLRYQKCLVARPPSQKACGSSPPGDSVSRRVSTSVKRGVLSLIDTIKQKRPVTELPQ</sequence>
<dbReference type="Pfam" id="PF00640">
    <property type="entry name" value="PID"/>
    <property type="match status" value="2"/>
</dbReference>
<keyword evidence="2" id="KW-0677">Repeat</keyword>
<dbReference type="STRING" id="33528.ENSGAFP00000030528"/>
<feature type="domain" description="WW" evidence="5">
    <location>
        <begin position="560"/>
        <end position="592"/>
    </location>
</feature>
<feature type="region of interest" description="Disordered" evidence="3">
    <location>
        <begin position="585"/>
        <end position="628"/>
    </location>
</feature>
<dbReference type="EMBL" id="NHOQ01000347">
    <property type="protein sequence ID" value="PWA30592.1"/>
    <property type="molecule type" value="Genomic_DNA"/>
</dbReference>
<dbReference type="GO" id="GO:0005634">
    <property type="term" value="C:nucleus"/>
    <property type="evidence" value="ECO:0007669"/>
    <property type="project" value="TreeGrafter"/>
</dbReference>
<dbReference type="SMART" id="SM00456">
    <property type="entry name" value="WW"/>
    <property type="match status" value="1"/>
</dbReference>
<dbReference type="Gene3D" id="2.20.70.10">
    <property type="match status" value="1"/>
</dbReference>
<evidence type="ECO:0000256" key="1">
    <source>
        <dbReference type="ARBA" id="ARBA00022553"/>
    </source>
</evidence>
<dbReference type="Pfam" id="PF00397">
    <property type="entry name" value="WW"/>
    <property type="match status" value="1"/>
</dbReference>
<evidence type="ECO:0008006" key="8">
    <source>
        <dbReference type="Google" id="ProtNLM"/>
    </source>
</evidence>
<dbReference type="Gene3D" id="2.30.29.30">
    <property type="entry name" value="Pleckstrin-homology domain (PH domain)/Phosphotyrosine-binding domain (PTB)"/>
    <property type="match status" value="2"/>
</dbReference>
<dbReference type="PANTHER" id="PTHR14058">
    <property type="entry name" value="AMYLOID BETA A4 PRECURSOR PROTEIN-BINDING FAMILY B"/>
    <property type="match status" value="1"/>
</dbReference>
<feature type="compositionally biased region" description="Polar residues" evidence="3">
    <location>
        <begin position="522"/>
        <end position="543"/>
    </location>
</feature>
<dbReference type="GO" id="GO:0005737">
    <property type="term" value="C:cytoplasm"/>
    <property type="evidence" value="ECO:0007669"/>
    <property type="project" value="TreeGrafter"/>
</dbReference>
<feature type="compositionally biased region" description="Acidic residues" evidence="3">
    <location>
        <begin position="416"/>
        <end position="429"/>
    </location>
</feature>
<dbReference type="CDD" id="cd01271">
    <property type="entry name" value="PTB2_Fe65"/>
    <property type="match status" value="1"/>
</dbReference>
<proteinExistence type="predicted"/>
<dbReference type="Proteomes" id="UP000250572">
    <property type="component" value="Unassembled WGS sequence"/>
</dbReference>
<evidence type="ECO:0000259" key="4">
    <source>
        <dbReference type="PROSITE" id="PS01179"/>
    </source>
</evidence>
<evidence type="ECO:0000259" key="5">
    <source>
        <dbReference type="PROSITE" id="PS50020"/>
    </source>
</evidence>
<dbReference type="PROSITE" id="PS01159">
    <property type="entry name" value="WW_DOMAIN_1"/>
    <property type="match status" value="1"/>
</dbReference>
<dbReference type="InterPro" id="IPR011993">
    <property type="entry name" value="PH-like_dom_sf"/>
</dbReference>
<feature type="domain" description="PID" evidence="4">
    <location>
        <begin position="919"/>
        <end position="1045"/>
    </location>
</feature>
<feature type="compositionally biased region" description="Basic and acidic residues" evidence="3">
    <location>
        <begin position="294"/>
        <end position="303"/>
    </location>
</feature>
<dbReference type="CDD" id="cd00201">
    <property type="entry name" value="WW"/>
    <property type="match status" value="1"/>
</dbReference>
<dbReference type="GO" id="GO:0001540">
    <property type="term" value="F:amyloid-beta binding"/>
    <property type="evidence" value="ECO:0007669"/>
    <property type="project" value="InterPro"/>
</dbReference>
<dbReference type="FunFam" id="2.30.29.30:FF:000019">
    <property type="entry name" value="Amyloid beta (A4) precursor protein-binding, family B, member 1 (Fe65)"/>
    <property type="match status" value="1"/>
</dbReference>
<gene>
    <name evidence="6" type="ORF">CCH79_00009323</name>
</gene>
<dbReference type="SMART" id="SM00462">
    <property type="entry name" value="PTB"/>
    <property type="match status" value="2"/>
</dbReference>
<dbReference type="InterPro" id="IPR006020">
    <property type="entry name" value="PTB/PI_dom"/>
</dbReference>
<organism evidence="6 7">
    <name type="scientific">Gambusia affinis</name>
    <name type="common">Western mosquitofish</name>
    <name type="synonym">Heterandria affinis</name>
    <dbReference type="NCBI Taxonomy" id="33528"/>
    <lineage>
        <taxon>Eukaryota</taxon>
        <taxon>Metazoa</taxon>
        <taxon>Chordata</taxon>
        <taxon>Craniata</taxon>
        <taxon>Vertebrata</taxon>
        <taxon>Euteleostomi</taxon>
        <taxon>Actinopterygii</taxon>
        <taxon>Neopterygii</taxon>
        <taxon>Teleostei</taxon>
        <taxon>Neoteleostei</taxon>
        <taxon>Acanthomorphata</taxon>
        <taxon>Ovalentaria</taxon>
        <taxon>Atherinomorphae</taxon>
        <taxon>Cyprinodontiformes</taxon>
        <taxon>Poeciliidae</taxon>
        <taxon>Poeciliinae</taxon>
        <taxon>Gambusia</taxon>
    </lineage>
</organism>
<feature type="compositionally biased region" description="Basic and acidic residues" evidence="3">
    <location>
        <begin position="505"/>
        <end position="514"/>
    </location>
</feature>
<feature type="region of interest" description="Disordered" evidence="3">
    <location>
        <begin position="679"/>
        <end position="709"/>
    </location>
</feature>
<feature type="region of interest" description="Disordered" evidence="3">
    <location>
        <begin position="466"/>
        <end position="567"/>
    </location>
</feature>
<evidence type="ECO:0000256" key="2">
    <source>
        <dbReference type="ARBA" id="ARBA00022737"/>
    </source>
</evidence>
<dbReference type="InterPro" id="IPR036020">
    <property type="entry name" value="WW_dom_sf"/>
</dbReference>
<evidence type="ECO:0000313" key="7">
    <source>
        <dbReference type="Proteomes" id="UP000250572"/>
    </source>
</evidence>
<feature type="domain" description="PID" evidence="4">
    <location>
        <begin position="749"/>
        <end position="889"/>
    </location>
</feature>
<accession>A0A315W3N6</accession>
<dbReference type="FunFam" id="2.30.29.30:FF:000034">
    <property type="entry name" value="amyloid beta A4 precursor protein-binding family B member 2"/>
    <property type="match status" value="1"/>
</dbReference>
<dbReference type="AlphaFoldDB" id="A0A315W3N6"/>
<dbReference type="InterPro" id="IPR039576">
    <property type="entry name" value="APBB1/2/3"/>
</dbReference>